<evidence type="ECO:0000313" key="3">
    <source>
        <dbReference type="EMBL" id="MET1490082.1"/>
    </source>
</evidence>
<gene>
    <name evidence="3" type="ORF">ABVT11_09610</name>
</gene>
<reference evidence="3 4" key="1">
    <citation type="submission" date="2024-07" db="EMBL/GenBank/DDBJ databases">
        <title>Uliginosibacterium paludis KCTC:42655.</title>
        <authorList>
            <person name="Kim M.K."/>
        </authorList>
    </citation>
    <scope>NUCLEOTIDE SEQUENCE [LARGE SCALE GENOMIC DNA]</scope>
    <source>
        <strain evidence="3 4">KCTC 42655</strain>
    </source>
</reference>
<name>A0ABV2CRI8_9RHOO</name>
<proteinExistence type="predicted"/>
<dbReference type="Proteomes" id="UP001548590">
    <property type="component" value="Unassembled WGS sequence"/>
</dbReference>
<comment type="caution">
    <text evidence="3">The sequence shown here is derived from an EMBL/GenBank/DDBJ whole genome shotgun (WGS) entry which is preliminary data.</text>
</comment>
<evidence type="ECO:0000313" key="4">
    <source>
        <dbReference type="Proteomes" id="UP001548590"/>
    </source>
</evidence>
<dbReference type="EMBL" id="JBEWLZ010000004">
    <property type="protein sequence ID" value="MET1490082.1"/>
    <property type="molecule type" value="Genomic_DNA"/>
</dbReference>
<dbReference type="PROSITE" id="PS51257">
    <property type="entry name" value="PROKAR_LIPOPROTEIN"/>
    <property type="match status" value="1"/>
</dbReference>
<evidence type="ECO:0000256" key="1">
    <source>
        <dbReference type="SAM" id="Coils"/>
    </source>
</evidence>
<feature type="coiled-coil region" evidence="1">
    <location>
        <begin position="130"/>
        <end position="171"/>
    </location>
</feature>
<feature type="signal peptide" evidence="2">
    <location>
        <begin position="1"/>
        <end position="19"/>
    </location>
</feature>
<accession>A0ABV2CRI8</accession>
<organism evidence="3 4">
    <name type="scientific">Uliginosibacterium paludis</name>
    <dbReference type="NCBI Taxonomy" id="1615952"/>
    <lineage>
        <taxon>Bacteria</taxon>
        <taxon>Pseudomonadati</taxon>
        <taxon>Pseudomonadota</taxon>
        <taxon>Betaproteobacteria</taxon>
        <taxon>Rhodocyclales</taxon>
        <taxon>Zoogloeaceae</taxon>
        <taxon>Uliginosibacterium</taxon>
    </lineage>
</organism>
<keyword evidence="4" id="KW-1185">Reference proteome</keyword>
<keyword evidence="1" id="KW-0175">Coiled coil</keyword>
<evidence type="ECO:0000256" key="2">
    <source>
        <dbReference type="SAM" id="SignalP"/>
    </source>
</evidence>
<dbReference type="RefSeq" id="WP_345923543.1">
    <property type="nucleotide sequence ID" value="NZ_JBDIVF010000001.1"/>
</dbReference>
<protein>
    <recommendedName>
        <fullName evidence="5">Permease</fullName>
    </recommendedName>
</protein>
<keyword evidence="2" id="KW-0732">Signal</keyword>
<feature type="chain" id="PRO_5045689240" description="Permease" evidence="2">
    <location>
        <begin position="20"/>
        <end position="175"/>
    </location>
</feature>
<evidence type="ECO:0008006" key="5">
    <source>
        <dbReference type="Google" id="ProtNLM"/>
    </source>
</evidence>
<sequence length="175" mass="19047">MKALRLPALLLLLTLTGCAGLQAQRSATPPPLISLPPTPAEPDYLALAGRYRTLSAAEQAAELEVLGKAYAAHRTEINRLQLALMLALAAPPAGDRSRAIALLDVAPGESTGRGRLHPLAQLLLPLLHELRRADENQSATQQKLREQQQAAEAMKQKLDALREIELRIQERPKNP</sequence>